<dbReference type="AlphaFoldDB" id="A0A6G1CEC0"/>
<evidence type="ECO:0000313" key="2">
    <source>
        <dbReference type="EMBL" id="KAF0898490.1"/>
    </source>
</evidence>
<dbReference type="EMBL" id="SPHZ02000009">
    <property type="protein sequence ID" value="KAF0898490.1"/>
    <property type="molecule type" value="Genomic_DNA"/>
</dbReference>
<gene>
    <name evidence="2" type="ORF">E2562_008091</name>
</gene>
<organism evidence="2 3">
    <name type="scientific">Oryza meyeriana var. granulata</name>
    <dbReference type="NCBI Taxonomy" id="110450"/>
    <lineage>
        <taxon>Eukaryota</taxon>
        <taxon>Viridiplantae</taxon>
        <taxon>Streptophyta</taxon>
        <taxon>Embryophyta</taxon>
        <taxon>Tracheophyta</taxon>
        <taxon>Spermatophyta</taxon>
        <taxon>Magnoliopsida</taxon>
        <taxon>Liliopsida</taxon>
        <taxon>Poales</taxon>
        <taxon>Poaceae</taxon>
        <taxon>BOP clade</taxon>
        <taxon>Oryzoideae</taxon>
        <taxon>Oryzeae</taxon>
        <taxon>Oryzinae</taxon>
        <taxon>Oryza</taxon>
        <taxon>Oryza meyeriana</taxon>
    </lineage>
</organism>
<reference evidence="2 3" key="1">
    <citation type="submission" date="2019-11" db="EMBL/GenBank/DDBJ databases">
        <title>Whole genome sequence of Oryza granulata.</title>
        <authorList>
            <person name="Li W."/>
        </authorList>
    </citation>
    <scope>NUCLEOTIDE SEQUENCE [LARGE SCALE GENOMIC DNA]</scope>
    <source>
        <strain evidence="3">cv. Menghai</strain>
        <tissue evidence="2">Leaf</tissue>
    </source>
</reference>
<dbReference type="Proteomes" id="UP000479710">
    <property type="component" value="Unassembled WGS sequence"/>
</dbReference>
<sequence length="126" mass="14429">MDLTVSMGIEPLRFDLRKWTADMELGIYVGPIYHTQEKGYRWRATKTGATPGGEEGASLVWPWATTPSKEGWWRLRRQVQRCSPATDRGAETAMPVGIDDRRRRREQNTSAMVLLDGQRQRPGGRR</sequence>
<evidence type="ECO:0000256" key="1">
    <source>
        <dbReference type="SAM" id="MobiDB-lite"/>
    </source>
</evidence>
<proteinExistence type="predicted"/>
<keyword evidence="3" id="KW-1185">Reference proteome</keyword>
<evidence type="ECO:0000313" key="3">
    <source>
        <dbReference type="Proteomes" id="UP000479710"/>
    </source>
</evidence>
<name>A0A6G1CEC0_9ORYZ</name>
<accession>A0A6G1CEC0</accession>
<protein>
    <submittedName>
        <fullName evidence="2">Uncharacterized protein</fullName>
    </submittedName>
</protein>
<comment type="caution">
    <text evidence="2">The sequence shown here is derived from an EMBL/GenBank/DDBJ whole genome shotgun (WGS) entry which is preliminary data.</text>
</comment>
<feature type="region of interest" description="Disordered" evidence="1">
    <location>
        <begin position="83"/>
        <end position="126"/>
    </location>
</feature>